<evidence type="ECO:0000256" key="1">
    <source>
        <dbReference type="ARBA" id="ARBA00023015"/>
    </source>
</evidence>
<evidence type="ECO:0000259" key="4">
    <source>
        <dbReference type="PROSITE" id="PS50995"/>
    </source>
</evidence>
<keyword evidence="2" id="KW-0238">DNA-binding</keyword>
<name>A0ABX7WUY3_9GAMM</name>
<reference evidence="5 6" key="1">
    <citation type="submission" date="2021-04" db="EMBL/GenBank/DDBJ databases">
        <title>Genomics, taxonomy and metabolism of representatives of sulfur bacteria of the genus Thiothrix: Thiothrix fructosivorans QT, Thiothrix unzii A1T and three new species, Thiothrix subterranea sp. nov., Thiothrix litoralis sp. nov. and 'Candidatus Thiothrix anitrata' sp. nov.</title>
        <authorList>
            <person name="Ravin N.V."/>
            <person name="Smolyakov D."/>
            <person name="Rudenko T.S."/>
            <person name="Mardanov A.V."/>
            <person name="Beletsky A.V."/>
            <person name="Markov N.D."/>
            <person name="Fomenkov A.I."/>
            <person name="Roberts R.J."/>
            <person name="Karnachuk O.V."/>
            <person name="Novikov A."/>
            <person name="Grabovich M.Y."/>
        </authorList>
    </citation>
    <scope>NUCLEOTIDE SEQUENCE [LARGE SCALE GENOMIC DNA]</scope>
    <source>
        <strain evidence="5 6">AS</strain>
    </source>
</reference>
<gene>
    <name evidence="5" type="ORF">J9253_02455</name>
</gene>
<dbReference type="PROSITE" id="PS01117">
    <property type="entry name" value="HTH_MARR_1"/>
    <property type="match status" value="1"/>
</dbReference>
<evidence type="ECO:0000256" key="2">
    <source>
        <dbReference type="ARBA" id="ARBA00023125"/>
    </source>
</evidence>
<dbReference type="PANTHER" id="PTHR33164:SF89">
    <property type="entry name" value="MARR FAMILY REGULATORY PROTEIN"/>
    <property type="match status" value="1"/>
</dbReference>
<protein>
    <submittedName>
        <fullName evidence="5">MarR family transcriptional regulator</fullName>
    </submittedName>
</protein>
<evidence type="ECO:0000313" key="6">
    <source>
        <dbReference type="Proteomes" id="UP000672039"/>
    </source>
</evidence>
<dbReference type="RefSeq" id="WP_210223152.1">
    <property type="nucleotide sequence ID" value="NZ_CP072801.1"/>
</dbReference>
<dbReference type="InterPro" id="IPR036388">
    <property type="entry name" value="WH-like_DNA-bd_sf"/>
</dbReference>
<accession>A0ABX7WUY3</accession>
<feature type="domain" description="HTH marR-type" evidence="4">
    <location>
        <begin position="7"/>
        <end position="139"/>
    </location>
</feature>
<dbReference type="PANTHER" id="PTHR33164">
    <property type="entry name" value="TRANSCRIPTIONAL REGULATOR, MARR FAMILY"/>
    <property type="match status" value="1"/>
</dbReference>
<keyword evidence="3" id="KW-0804">Transcription</keyword>
<dbReference type="PROSITE" id="PS50995">
    <property type="entry name" value="HTH_MARR_2"/>
    <property type="match status" value="1"/>
</dbReference>
<sequence>MEEVVLLDQVLIALRRILRATELHSKHLNKTVNLTFPQLLILKKLTNENRITTSQLADELSLSRATITSIVDRLENRGLVTRERSEDDRRVIFLMLSEAGASLLKNAPPSLQENFVQRLRKLEEWQKTMILSSLQQVATMMDVEKLEASPLLVNISAPDRNIPNELH</sequence>
<dbReference type="PRINTS" id="PR00598">
    <property type="entry name" value="HTHMARR"/>
</dbReference>
<evidence type="ECO:0000256" key="3">
    <source>
        <dbReference type="ARBA" id="ARBA00023163"/>
    </source>
</evidence>
<dbReference type="Proteomes" id="UP000672039">
    <property type="component" value="Chromosome"/>
</dbReference>
<dbReference type="Pfam" id="PF01047">
    <property type="entry name" value="MarR"/>
    <property type="match status" value="1"/>
</dbReference>
<organism evidence="5 6">
    <name type="scientific">Thiothrix litoralis</name>
    <dbReference type="NCBI Taxonomy" id="2891210"/>
    <lineage>
        <taxon>Bacteria</taxon>
        <taxon>Pseudomonadati</taxon>
        <taxon>Pseudomonadota</taxon>
        <taxon>Gammaproteobacteria</taxon>
        <taxon>Thiotrichales</taxon>
        <taxon>Thiotrichaceae</taxon>
        <taxon>Thiothrix</taxon>
    </lineage>
</organism>
<keyword evidence="6" id="KW-1185">Reference proteome</keyword>
<dbReference type="InterPro" id="IPR023187">
    <property type="entry name" value="Tscrpt_reg_MarR-type_CS"/>
</dbReference>
<dbReference type="InterPro" id="IPR000835">
    <property type="entry name" value="HTH_MarR-typ"/>
</dbReference>
<proteinExistence type="predicted"/>
<dbReference type="InterPro" id="IPR039422">
    <property type="entry name" value="MarR/SlyA-like"/>
</dbReference>
<keyword evidence="1" id="KW-0805">Transcription regulation</keyword>
<dbReference type="SUPFAM" id="SSF46785">
    <property type="entry name" value="Winged helix' DNA-binding domain"/>
    <property type="match status" value="1"/>
</dbReference>
<dbReference type="SMART" id="SM00347">
    <property type="entry name" value="HTH_MARR"/>
    <property type="match status" value="1"/>
</dbReference>
<evidence type="ECO:0000313" key="5">
    <source>
        <dbReference type="EMBL" id="QTR46832.1"/>
    </source>
</evidence>
<dbReference type="InterPro" id="IPR036390">
    <property type="entry name" value="WH_DNA-bd_sf"/>
</dbReference>
<dbReference type="Gene3D" id="1.10.10.10">
    <property type="entry name" value="Winged helix-like DNA-binding domain superfamily/Winged helix DNA-binding domain"/>
    <property type="match status" value="1"/>
</dbReference>
<dbReference type="EMBL" id="CP072801">
    <property type="protein sequence ID" value="QTR46832.1"/>
    <property type="molecule type" value="Genomic_DNA"/>
</dbReference>